<dbReference type="GO" id="GO:0016646">
    <property type="term" value="F:oxidoreductase activity, acting on the CH-NH group of donors, NAD or NADP as acceptor"/>
    <property type="evidence" value="ECO:0007669"/>
    <property type="project" value="UniProtKB-ARBA"/>
</dbReference>
<dbReference type="STRING" id="34061.B0189_07720"/>
<reference evidence="6" key="1">
    <citation type="submission" date="2017-01" db="EMBL/GenBank/DDBJ databases">
        <authorList>
            <person name="Varghese N."/>
            <person name="Submissions S."/>
        </authorList>
    </citation>
    <scope>NUCLEOTIDE SEQUENCE [LARGE SCALE GENOMIC DNA]</scope>
    <source>
        <strain evidence="6">DSM 21768</strain>
    </source>
</reference>
<protein>
    <submittedName>
        <fullName evidence="5">NADH-FMN oxidoreductase RutF, flavin reductase (DIM6/NTAB) family</fullName>
    </submittedName>
</protein>
<feature type="domain" description="Flavin reductase like" evidence="4">
    <location>
        <begin position="11"/>
        <end position="179"/>
    </location>
</feature>
<dbReference type="AlphaFoldDB" id="A0A1N7F2L7"/>
<keyword evidence="2" id="KW-0285">Flavoprotein</keyword>
<evidence type="ECO:0000313" key="5">
    <source>
        <dbReference type="EMBL" id="SIR94435.1"/>
    </source>
</evidence>
<evidence type="ECO:0000256" key="2">
    <source>
        <dbReference type="ARBA" id="ARBA00022630"/>
    </source>
</evidence>
<dbReference type="PANTHER" id="PTHR43567:SF1">
    <property type="entry name" value="FLAVOREDOXIN"/>
    <property type="match status" value="1"/>
</dbReference>
<dbReference type="InterPro" id="IPR012349">
    <property type="entry name" value="Split_barrel_FMN-bd"/>
</dbReference>
<keyword evidence="6" id="KW-1185">Reference proteome</keyword>
<dbReference type="PANTHER" id="PTHR43567">
    <property type="entry name" value="FLAVOREDOXIN-RELATED-RELATED"/>
    <property type="match status" value="1"/>
</dbReference>
<dbReference type="Proteomes" id="UP000187495">
    <property type="component" value="Unassembled WGS sequence"/>
</dbReference>
<dbReference type="EMBL" id="FTNU01000009">
    <property type="protein sequence ID" value="SIR94435.1"/>
    <property type="molecule type" value="Genomic_DNA"/>
</dbReference>
<accession>A0A1N7F2L7</accession>
<evidence type="ECO:0000259" key="4">
    <source>
        <dbReference type="Pfam" id="PF01613"/>
    </source>
</evidence>
<proteinExistence type="inferred from homology"/>
<dbReference type="InterPro" id="IPR002563">
    <property type="entry name" value="Flavin_Rdtase-like_dom"/>
</dbReference>
<dbReference type="SUPFAM" id="SSF50475">
    <property type="entry name" value="FMN-binding split barrel"/>
    <property type="match status" value="1"/>
</dbReference>
<dbReference type="Gene3D" id="2.30.110.10">
    <property type="entry name" value="Electron Transport, Fmn-binding Protein, Chain A"/>
    <property type="match status" value="1"/>
</dbReference>
<sequence length="191" mass="21370">MHIPINPKMFYYGFPVVLLTSVDNQGKTNISPISSSWCLGDNVVIGLGVQGKAYQNIQHCPEVVLNIASENLWQNVEKIAPFTGNMQAVNEQYQFCDDKFALAGLTAEPSFKVKPQKITECPLQAEAGVVNIINRDGYAIVELKILQVHAAEGLVFDKDKIDPTLWQPLIYNFRHYQGLGEMLGKNFRAEK</sequence>
<gene>
    <name evidence="5" type="ORF">SAMN02745664_10937</name>
</gene>
<comment type="cofactor">
    <cofactor evidence="1">
        <name>FMN</name>
        <dbReference type="ChEBI" id="CHEBI:58210"/>
    </cofactor>
</comment>
<dbReference type="RefSeq" id="WP_076555390.1">
    <property type="nucleotide sequence ID" value="NZ_FTNU01000009.1"/>
</dbReference>
<comment type="similarity">
    <text evidence="3">Belongs to the flavoredoxin family.</text>
</comment>
<organism evidence="5 6">
    <name type="scientific">Moraxella cuniculi DSM 21768</name>
    <dbReference type="NCBI Taxonomy" id="1122245"/>
    <lineage>
        <taxon>Bacteria</taxon>
        <taxon>Pseudomonadati</taxon>
        <taxon>Pseudomonadota</taxon>
        <taxon>Gammaproteobacteria</taxon>
        <taxon>Moraxellales</taxon>
        <taxon>Moraxellaceae</taxon>
        <taxon>Moraxella</taxon>
    </lineage>
</organism>
<dbReference type="InterPro" id="IPR052174">
    <property type="entry name" value="Flavoredoxin"/>
</dbReference>
<evidence type="ECO:0000256" key="3">
    <source>
        <dbReference type="ARBA" id="ARBA00038054"/>
    </source>
</evidence>
<name>A0A1N7F2L7_9GAMM</name>
<dbReference type="GO" id="GO:0010181">
    <property type="term" value="F:FMN binding"/>
    <property type="evidence" value="ECO:0007669"/>
    <property type="project" value="InterPro"/>
</dbReference>
<dbReference type="Pfam" id="PF01613">
    <property type="entry name" value="Flavin_Reduct"/>
    <property type="match status" value="1"/>
</dbReference>
<evidence type="ECO:0000313" key="6">
    <source>
        <dbReference type="Proteomes" id="UP000187495"/>
    </source>
</evidence>
<evidence type="ECO:0000256" key="1">
    <source>
        <dbReference type="ARBA" id="ARBA00001917"/>
    </source>
</evidence>